<comment type="caution">
    <text evidence="1">The sequence shown here is derived from an EMBL/GenBank/DDBJ whole genome shotgun (WGS) entry which is preliminary data.</text>
</comment>
<sequence>MLHKVRARGGYWIARRLMGTRWAVRQPKLWRWMEGQFSRMAAIGDPKAQSFYGHILLFRGQGFGARQEGIRLLRLAAQGGDAKAAYQMGIVCLGEDATHGPDGAQAAHWWTLAVERGHPLAAARLAQLYAAGGHGLAPDKQQAERYKARAAKLGL</sequence>
<gene>
    <name evidence="1" type="ORF">UF78_06970</name>
</gene>
<dbReference type="RefSeq" id="WP_045161359.1">
    <property type="nucleotide sequence ID" value="NZ_JYHV01000014.1"/>
</dbReference>
<reference evidence="1 2" key="1">
    <citation type="submission" date="2015-02" db="EMBL/GenBank/DDBJ databases">
        <title>Draft genome sequence of Pseudomonas stutzeri NT0128 isolated from wheat (Triticum turgidum) rhizosphere.</title>
        <authorList>
            <person name="Tovi N."/>
            <person name="Frenk S."/>
            <person name="Hadar Y."/>
            <person name="Minz D."/>
        </authorList>
    </citation>
    <scope>NUCLEOTIDE SEQUENCE [LARGE SCALE GENOMIC DNA]</scope>
    <source>
        <strain evidence="1 2">NT0128</strain>
    </source>
</reference>
<dbReference type="PATRIC" id="fig|316.101.peg.1106"/>
<dbReference type="OrthoDB" id="7024154at2"/>
<evidence type="ECO:0000313" key="2">
    <source>
        <dbReference type="Proteomes" id="UP000032487"/>
    </source>
</evidence>
<name>A0A0D9ANG8_STUST</name>
<dbReference type="InterPro" id="IPR011990">
    <property type="entry name" value="TPR-like_helical_dom_sf"/>
</dbReference>
<dbReference type="AlphaFoldDB" id="A0A0D9ANG8"/>
<dbReference type="InterPro" id="IPR006597">
    <property type="entry name" value="Sel1-like"/>
</dbReference>
<dbReference type="EMBL" id="JYHV01000014">
    <property type="protein sequence ID" value="KJH82595.1"/>
    <property type="molecule type" value="Genomic_DNA"/>
</dbReference>
<protein>
    <recommendedName>
        <fullName evidence="3">Sel1 repeat family protein</fullName>
    </recommendedName>
</protein>
<organism evidence="1 2">
    <name type="scientific">Stutzerimonas stutzeri</name>
    <name type="common">Pseudomonas stutzeri</name>
    <dbReference type="NCBI Taxonomy" id="316"/>
    <lineage>
        <taxon>Bacteria</taxon>
        <taxon>Pseudomonadati</taxon>
        <taxon>Pseudomonadota</taxon>
        <taxon>Gammaproteobacteria</taxon>
        <taxon>Pseudomonadales</taxon>
        <taxon>Pseudomonadaceae</taxon>
        <taxon>Stutzerimonas</taxon>
    </lineage>
</organism>
<dbReference type="Gene3D" id="1.25.40.10">
    <property type="entry name" value="Tetratricopeptide repeat domain"/>
    <property type="match status" value="1"/>
</dbReference>
<evidence type="ECO:0008006" key="3">
    <source>
        <dbReference type="Google" id="ProtNLM"/>
    </source>
</evidence>
<dbReference type="SMART" id="SM00671">
    <property type="entry name" value="SEL1"/>
    <property type="match status" value="2"/>
</dbReference>
<dbReference type="Proteomes" id="UP000032487">
    <property type="component" value="Unassembled WGS sequence"/>
</dbReference>
<evidence type="ECO:0000313" key="1">
    <source>
        <dbReference type="EMBL" id="KJH82595.1"/>
    </source>
</evidence>
<dbReference type="SUPFAM" id="SSF81901">
    <property type="entry name" value="HCP-like"/>
    <property type="match status" value="1"/>
</dbReference>
<proteinExistence type="predicted"/>
<dbReference type="Pfam" id="PF08238">
    <property type="entry name" value="Sel1"/>
    <property type="match status" value="3"/>
</dbReference>
<accession>A0A0D9ANG8</accession>